<dbReference type="VEuPathDB" id="TriTrypDB:BSAL_82985"/>
<dbReference type="SMART" id="SM00129">
    <property type="entry name" value="KISc"/>
    <property type="match status" value="1"/>
</dbReference>
<dbReference type="Pfam" id="PF00225">
    <property type="entry name" value="Kinesin"/>
    <property type="match status" value="1"/>
</dbReference>
<dbReference type="GO" id="GO:0003777">
    <property type="term" value="F:microtubule motor activity"/>
    <property type="evidence" value="ECO:0007669"/>
    <property type="project" value="InterPro"/>
</dbReference>
<comment type="subcellular location">
    <subcellularLocation>
        <location evidence="1">Cytoplasm</location>
    </subcellularLocation>
</comment>
<comment type="similarity">
    <text evidence="6">Belongs to the TRAFAC class myosin-kinesin ATPase superfamily. Kinesin family.</text>
</comment>
<evidence type="ECO:0000256" key="3">
    <source>
        <dbReference type="ARBA" id="ARBA00022741"/>
    </source>
</evidence>
<reference evidence="11" key="1">
    <citation type="submission" date="2015-09" db="EMBL/GenBank/DDBJ databases">
        <authorList>
            <consortium name="Pathogen Informatics"/>
        </authorList>
    </citation>
    <scope>NUCLEOTIDE SEQUENCE [LARGE SCALE GENOMIC DNA]</scope>
    <source>
        <strain evidence="11">Lake Konstanz</strain>
    </source>
</reference>
<dbReference type="InterPro" id="IPR027417">
    <property type="entry name" value="P-loop_NTPase"/>
</dbReference>
<proteinExistence type="inferred from homology"/>
<keyword evidence="6" id="KW-0505">Motor protein</keyword>
<feature type="region of interest" description="Disordered" evidence="8">
    <location>
        <begin position="428"/>
        <end position="457"/>
    </location>
</feature>
<dbReference type="EMBL" id="CYKH01000929">
    <property type="protein sequence ID" value="CUG67874.1"/>
    <property type="molecule type" value="Genomic_DNA"/>
</dbReference>
<dbReference type="Gene3D" id="3.40.850.10">
    <property type="entry name" value="Kinesin motor domain"/>
    <property type="match status" value="1"/>
</dbReference>
<dbReference type="GO" id="GO:0008017">
    <property type="term" value="F:microtubule binding"/>
    <property type="evidence" value="ECO:0007669"/>
    <property type="project" value="InterPro"/>
</dbReference>
<dbReference type="GO" id="GO:0007052">
    <property type="term" value="P:mitotic spindle organization"/>
    <property type="evidence" value="ECO:0007669"/>
    <property type="project" value="TreeGrafter"/>
</dbReference>
<dbReference type="InterPro" id="IPR001752">
    <property type="entry name" value="Kinesin_motor_dom"/>
</dbReference>
<accession>A0A0S4J2X6</accession>
<feature type="compositionally biased region" description="Polar residues" evidence="8">
    <location>
        <begin position="894"/>
        <end position="916"/>
    </location>
</feature>
<dbReference type="GO" id="GO:0005524">
    <property type="term" value="F:ATP binding"/>
    <property type="evidence" value="ECO:0007669"/>
    <property type="project" value="UniProtKB-UniRule"/>
</dbReference>
<feature type="binding site" evidence="6">
    <location>
        <begin position="192"/>
        <end position="199"/>
    </location>
    <ligand>
        <name>ATP</name>
        <dbReference type="ChEBI" id="CHEBI:30616"/>
    </ligand>
</feature>
<dbReference type="GO" id="GO:0007018">
    <property type="term" value="P:microtubule-based movement"/>
    <property type="evidence" value="ECO:0007669"/>
    <property type="project" value="InterPro"/>
</dbReference>
<keyword evidence="3 6" id="KW-0547">Nucleotide-binding</keyword>
<evidence type="ECO:0000256" key="6">
    <source>
        <dbReference type="PROSITE-ProRule" id="PRU00283"/>
    </source>
</evidence>
<dbReference type="GO" id="GO:0051231">
    <property type="term" value="P:spindle elongation"/>
    <property type="evidence" value="ECO:0007669"/>
    <property type="project" value="TreeGrafter"/>
</dbReference>
<protein>
    <submittedName>
        <fullName evidence="10">Kinesin-like protein, putative</fullName>
    </submittedName>
</protein>
<evidence type="ECO:0000313" key="11">
    <source>
        <dbReference type="Proteomes" id="UP000051952"/>
    </source>
</evidence>
<keyword evidence="11" id="KW-1185">Reference proteome</keyword>
<dbReference type="GO" id="GO:0005737">
    <property type="term" value="C:cytoplasm"/>
    <property type="evidence" value="ECO:0007669"/>
    <property type="project" value="UniProtKB-SubCell"/>
</dbReference>
<feature type="coiled-coil region" evidence="7">
    <location>
        <begin position="555"/>
        <end position="638"/>
    </location>
</feature>
<feature type="region of interest" description="Disordered" evidence="8">
    <location>
        <begin position="1"/>
        <end position="71"/>
    </location>
</feature>
<dbReference type="PANTHER" id="PTHR47969:SF15">
    <property type="entry name" value="CHROMOSOME-ASSOCIATED KINESIN KIF4A-RELATED"/>
    <property type="match status" value="1"/>
</dbReference>
<name>A0A0S4J2X6_BODSA</name>
<dbReference type="GO" id="GO:0005875">
    <property type="term" value="C:microtubule associated complex"/>
    <property type="evidence" value="ECO:0007669"/>
    <property type="project" value="TreeGrafter"/>
</dbReference>
<evidence type="ECO:0000256" key="8">
    <source>
        <dbReference type="SAM" id="MobiDB-lite"/>
    </source>
</evidence>
<dbReference type="OrthoDB" id="3176171at2759"/>
<organism evidence="10 11">
    <name type="scientific">Bodo saltans</name>
    <name type="common">Flagellated protozoan</name>
    <dbReference type="NCBI Taxonomy" id="75058"/>
    <lineage>
        <taxon>Eukaryota</taxon>
        <taxon>Discoba</taxon>
        <taxon>Euglenozoa</taxon>
        <taxon>Kinetoplastea</taxon>
        <taxon>Metakinetoplastina</taxon>
        <taxon>Eubodonida</taxon>
        <taxon>Bodonidae</taxon>
        <taxon>Bodo</taxon>
    </lineage>
</organism>
<evidence type="ECO:0000256" key="2">
    <source>
        <dbReference type="ARBA" id="ARBA00022490"/>
    </source>
</evidence>
<evidence type="ECO:0000256" key="7">
    <source>
        <dbReference type="SAM" id="Coils"/>
    </source>
</evidence>
<keyword evidence="4 6" id="KW-0067">ATP-binding</keyword>
<dbReference type="PANTHER" id="PTHR47969">
    <property type="entry name" value="CHROMOSOME-ASSOCIATED KINESIN KIF4A-RELATED"/>
    <property type="match status" value="1"/>
</dbReference>
<dbReference type="SUPFAM" id="SSF52540">
    <property type="entry name" value="P-loop containing nucleoside triphosphate hydrolases"/>
    <property type="match status" value="1"/>
</dbReference>
<evidence type="ECO:0000256" key="1">
    <source>
        <dbReference type="ARBA" id="ARBA00004496"/>
    </source>
</evidence>
<dbReference type="AlphaFoldDB" id="A0A0S4J2X6"/>
<evidence type="ECO:0000259" key="9">
    <source>
        <dbReference type="PROSITE" id="PS50067"/>
    </source>
</evidence>
<evidence type="ECO:0000256" key="5">
    <source>
        <dbReference type="ARBA" id="ARBA00023054"/>
    </source>
</evidence>
<feature type="compositionally biased region" description="Low complexity" evidence="8">
    <location>
        <begin position="440"/>
        <end position="455"/>
    </location>
</feature>
<dbReference type="Proteomes" id="UP000051952">
    <property type="component" value="Unassembled WGS sequence"/>
</dbReference>
<dbReference type="InterPro" id="IPR036961">
    <property type="entry name" value="Kinesin_motor_dom_sf"/>
</dbReference>
<sequence>MSSYLNTRRDVETASVSSAASAYRGTPSLGTSTIRRASTARGPSHNNNGGDSSGTASPRLDASSAGLTSSSNAVASSSSYRVYVRIRPFLPNEMDPTDQSYPLPPVELRGTKECLFIDQSTGIPRDVFHFDGCYCSITRSQWEHMSDLIALPKESLPKFPPCASQEDMFESVGRPMVDAVMEGFNASILAYGQTSSGKTFTMMGSANNEGLIPRIARAIMEEADRRTISGGDGGGHNLGASMSDAGPLVRSSTTLPATLSASQSGGNGNITGVLTRDYFIELSFFEIYNEAVLDLLHAGGSQQHRRRKVRVHPVMGVYVEGLTYEKVSSWSQCFRYLQRGLLLRHTAATKMNEVSSRSHAIFQLRLVQNDMTDIGPVQHRSNVYLADLAGSERIKLSAVEGERLKESAQINLSLTTLRRVIDALIQQSPTAPSGGGGNNASGTNSNSSPASSPSNRMVPYRESMLTWVLSESLGGNAKSCMVATLCPHPTYVEETYQTLQYAHRAKSIVNSVVKNEDQMAKVLRQLQDALAQATAHKNPQAAVSHVPGGVNPEVVTKLEDRIKQQDELIRGLREEQMLMITKYADLKDAYDSLKDEYETEVDTLVHAQTHSKGLASKVSELNGEIRRLHESVVALEKQEAAATFTLSQKTIECDRLTHHKSQSDLAVKRLEYDLQQAMDETVRQHAENEEVTIKLERLHTRHHADIQQLKQQREWDISACLHMQRWLQNSLQLFWDVSVSSRKIFLQSQVMHAACDWAKSCGEHCVSLTKRANALEGRLQDLEYVNQAQDKSLSQVAALYVNVREFVHCVEQRQHAAVLDHSAHSTKGGTGASSLAVIESTWTVAGILKALHCFCDTAKNNAAVSVRAELLQSPPSGKGRPSSHLGDKSRERSLTTTTRQSSVSASPRPTQYQRNEFSPPHRSSAR</sequence>
<dbReference type="PROSITE" id="PS50067">
    <property type="entry name" value="KINESIN_MOTOR_2"/>
    <property type="match status" value="1"/>
</dbReference>
<feature type="compositionally biased region" description="Polar residues" evidence="8">
    <location>
        <begin position="44"/>
        <end position="56"/>
    </location>
</feature>
<evidence type="ECO:0000256" key="4">
    <source>
        <dbReference type="ARBA" id="ARBA00022840"/>
    </source>
</evidence>
<feature type="domain" description="Kinesin motor" evidence="9">
    <location>
        <begin position="79"/>
        <end position="508"/>
    </location>
</feature>
<keyword evidence="2" id="KW-0963">Cytoplasm</keyword>
<dbReference type="PRINTS" id="PR00380">
    <property type="entry name" value="KINESINHEAVY"/>
</dbReference>
<gene>
    <name evidence="10" type="ORF">BSAL_82985</name>
</gene>
<evidence type="ECO:0000313" key="10">
    <source>
        <dbReference type="EMBL" id="CUG67874.1"/>
    </source>
</evidence>
<dbReference type="InterPro" id="IPR027640">
    <property type="entry name" value="Kinesin-like_fam"/>
</dbReference>
<keyword evidence="5 7" id="KW-0175">Coiled coil</keyword>
<feature type="region of interest" description="Disordered" evidence="8">
    <location>
        <begin position="871"/>
        <end position="926"/>
    </location>
</feature>